<accession>A0A2D4JB83</accession>
<reference evidence="2" key="2">
    <citation type="submission" date="2017-11" db="EMBL/GenBank/DDBJ databases">
        <title>Coralsnake Venomics: Analyses of Venom Gland Transcriptomes and Proteomes of Six Brazilian Taxa.</title>
        <authorList>
            <person name="Aird S.D."/>
            <person name="Jorge da Silva N."/>
            <person name="Qiu L."/>
            <person name="Villar-Briones A."/>
            <person name="Aparecida-Saddi V."/>
            <person name="Campos-Telles M.P."/>
            <person name="Grau M."/>
            <person name="Mikheyev A.S."/>
        </authorList>
    </citation>
    <scope>NUCLEOTIDE SEQUENCE</scope>
    <source>
        <tissue evidence="2">Venom_gland</tissue>
    </source>
</reference>
<sequence length="456" mass="50172">MKSCHFLLPSSPSSSSFGQPRLGQGPVARRPPGECCSALVDTQRGSWLYSRRYLVCISPSRDCLRNVRHGLALGQPPPLAGGVVHLEDGVHQHGGASAPVLIRHDLRVLAQFDLDHVTLLLARVFSGSRHEPEDERLLGPCHFVCHLEDFMGCKELLLCERETLLGRGGVLKSGGWSLRCRGGHRRRHQGLGGWGRCRRCCHRWGGTQVQVAIVHGRPLLELSRRESSGRGGRSSFVLSLRGVPDGASWMSGQTGWLGIRAWDVRGGRHRAGRCRQVAGRSERRVVVQGSKFLGGDEPSSVIRRGVLYDRLLLRLLGHHIRIQSLPPPLRLPPGIHSLQLFDVQVLDTSLLAHRHFRGQDEGPVPRGAEDDGRGGVPEGSLLGDSFEWSCCVDLLNQPSSFGMKRYSGRLLQLLRSFSRLLQELRSQSGTFGLPLQLEVLDGRREGSGQGGQGVFV</sequence>
<reference evidence="2" key="1">
    <citation type="submission" date="2017-07" db="EMBL/GenBank/DDBJ databases">
        <authorList>
            <person name="Mikheyev A."/>
            <person name="Grau M."/>
        </authorList>
    </citation>
    <scope>NUCLEOTIDE SEQUENCE</scope>
    <source>
        <tissue evidence="2">Venom_gland</tissue>
    </source>
</reference>
<dbReference type="EMBL" id="IACK01153959">
    <property type="protein sequence ID" value="LAA93643.1"/>
    <property type="molecule type" value="Transcribed_RNA"/>
</dbReference>
<feature type="region of interest" description="Disordered" evidence="1">
    <location>
        <begin position="357"/>
        <end position="376"/>
    </location>
</feature>
<organism evidence="2">
    <name type="scientific">Micrurus lemniscatus lemniscatus</name>
    <dbReference type="NCBI Taxonomy" id="129467"/>
    <lineage>
        <taxon>Eukaryota</taxon>
        <taxon>Metazoa</taxon>
        <taxon>Chordata</taxon>
        <taxon>Craniata</taxon>
        <taxon>Vertebrata</taxon>
        <taxon>Euteleostomi</taxon>
        <taxon>Lepidosauria</taxon>
        <taxon>Squamata</taxon>
        <taxon>Bifurcata</taxon>
        <taxon>Unidentata</taxon>
        <taxon>Episquamata</taxon>
        <taxon>Toxicofera</taxon>
        <taxon>Serpentes</taxon>
        <taxon>Colubroidea</taxon>
        <taxon>Elapidae</taxon>
        <taxon>Elapinae</taxon>
        <taxon>Micrurus</taxon>
    </lineage>
</organism>
<protein>
    <submittedName>
        <fullName evidence="2">Uncharacterized protein</fullName>
    </submittedName>
</protein>
<name>A0A2D4JB83_MICLE</name>
<feature type="compositionally biased region" description="Low complexity" evidence="1">
    <location>
        <begin position="1"/>
        <end position="17"/>
    </location>
</feature>
<proteinExistence type="predicted"/>
<feature type="region of interest" description="Disordered" evidence="1">
    <location>
        <begin position="1"/>
        <end position="31"/>
    </location>
</feature>
<evidence type="ECO:0000256" key="1">
    <source>
        <dbReference type="SAM" id="MobiDB-lite"/>
    </source>
</evidence>
<dbReference type="AlphaFoldDB" id="A0A2D4JB83"/>
<evidence type="ECO:0000313" key="2">
    <source>
        <dbReference type="EMBL" id="LAA93643.1"/>
    </source>
</evidence>